<evidence type="ECO:0000256" key="1">
    <source>
        <dbReference type="ARBA" id="ARBA00006739"/>
    </source>
</evidence>
<dbReference type="AlphaFoldDB" id="A0A1I2H7E2"/>
<dbReference type="Pfam" id="PF00535">
    <property type="entry name" value="Glycos_transf_2"/>
    <property type="match status" value="1"/>
</dbReference>
<dbReference type="InterPro" id="IPR029044">
    <property type="entry name" value="Nucleotide-diphossugar_trans"/>
</dbReference>
<dbReference type="Gene3D" id="3.90.550.10">
    <property type="entry name" value="Spore Coat Polysaccharide Biosynthesis Protein SpsA, Chain A"/>
    <property type="match status" value="1"/>
</dbReference>
<evidence type="ECO:0000256" key="4">
    <source>
        <dbReference type="SAM" id="Phobius"/>
    </source>
</evidence>
<protein>
    <submittedName>
        <fullName evidence="6">Glycosyltransferase, catalytic subunit of cellulose synthase and poly-beta-1,6-N-acetylglucosamine synthase</fullName>
    </submittedName>
</protein>
<evidence type="ECO:0000313" key="7">
    <source>
        <dbReference type="Proteomes" id="UP000199513"/>
    </source>
</evidence>
<dbReference type="PANTHER" id="PTHR43630:SF1">
    <property type="entry name" value="POLY-BETA-1,6-N-ACETYL-D-GLUCOSAMINE SYNTHASE"/>
    <property type="match status" value="1"/>
</dbReference>
<feature type="transmembrane region" description="Helical" evidence="4">
    <location>
        <begin position="316"/>
        <end position="338"/>
    </location>
</feature>
<evidence type="ECO:0000259" key="5">
    <source>
        <dbReference type="Pfam" id="PF00535"/>
    </source>
</evidence>
<dbReference type="GO" id="GO:0016757">
    <property type="term" value="F:glycosyltransferase activity"/>
    <property type="evidence" value="ECO:0007669"/>
    <property type="project" value="UniProtKB-KW"/>
</dbReference>
<name>A0A1I2H7E2_9BACT</name>
<keyword evidence="4" id="KW-0812">Transmembrane</keyword>
<evidence type="ECO:0000313" key="6">
    <source>
        <dbReference type="EMBL" id="SFF25602.1"/>
    </source>
</evidence>
<keyword evidence="4" id="KW-1133">Transmembrane helix</keyword>
<dbReference type="EMBL" id="FONY01000022">
    <property type="protein sequence ID" value="SFF25602.1"/>
    <property type="molecule type" value="Genomic_DNA"/>
</dbReference>
<reference evidence="6 7" key="1">
    <citation type="submission" date="2016-10" db="EMBL/GenBank/DDBJ databases">
        <authorList>
            <person name="de Groot N.N."/>
        </authorList>
    </citation>
    <scope>NUCLEOTIDE SEQUENCE [LARGE SCALE GENOMIC DNA]</scope>
    <source>
        <strain>GEY</strain>
        <strain evidence="7">DSM 9560</strain>
    </source>
</reference>
<accession>A0A1I2H7E2</accession>
<dbReference type="RefSeq" id="WP_245764056.1">
    <property type="nucleotide sequence ID" value="NZ_FONY01000022.1"/>
</dbReference>
<comment type="similarity">
    <text evidence="1">Belongs to the glycosyltransferase 2 family.</text>
</comment>
<feature type="transmembrane region" description="Helical" evidence="4">
    <location>
        <begin position="6"/>
        <end position="27"/>
    </location>
</feature>
<dbReference type="STRING" id="1003.SAMN04488541_102226"/>
<evidence type="ECO:0000256" key="3">
    <source>
        <dbReference type="ARBA" id="ARBA00022679"/>
    </source>
</evidence>
<keyword evidence="7" id="KW-1185">Reference proteome</keyword>
<organism evidence="6 7">
    <name type="scientific">Thermoflexibacter ruber</name>
    <dbReference type="NCBI Taxonomy" id="1003"/>
    <lineage>
        <taxon>Bacteria</taxon>
        <taxon>Pseudomonadati</taxon>
        <taxon>Bacteroidota</taxon>
        <taxon>Cytophagia</taxon>
        <taxon>Cytophagales</taxon>
        <taxon>Thermoflexibacteraceae</taxon>
        <taxon>Thermoflexibacter</taxon>
    </lineage>
</organism>
<dbReference type="InterPro" id="IPR001173">
    <property type="entry name" value="Glyco_trans_2-like"/>
</dbReference>
<feature type="transmembrane region" description="Helical" evidence="4">
    <location>
        <begin position="289"/>
        <end position="310"/>
    </location>
</feature>
<sequence>MDWFKTTLIVVFAVSIVVQLYYILFVFSRLAFFKNRPPKPLLNELKPVSVIIAAHNEEKNLRKMLPILLGQEYPCFEVVVVNDRSSDGTYDYLLGLKAQFSHLKVVTIERKPEHINGKKFALTMGIKASKNEHLLFTDADCVPANEHWITSLSQQFSEKKHLVLGYSQYEKRKGSLLNMLIRFETFYTAVQYLSMALLGKPYMGVGRNLAYRKKLFFEQNGFFKHLVITGGDDDLFVNHAATAENTAIAIGKNSQILSLPKTSWLAWFKQKKRHLSVGKFYKASDKWRLGLLSLSHILCWISGMLIAYFCYCEQEIVIVFTIIGLMTLRWIALWIVMYQIKKRLSDELSLIFLPFLDFLYSIYYLVVGFATLSTKNVKWS</sequence>
<gene>
    <name evidence="6" type="ORF">SAMN04488541_102226</name>
</gene>
<proteinExistence type="inferred from homology"/>
<dbReference type="PANTHER" id="PTHR43630">
    <property type="entry name" value="POLY-BETA-1,6-N-ACETYL-D-GLUCOSAMINE SYNTHASE"/>
    <property type="match status" value="1"/>
</dbReference>
<evidence type="ECO:0000256" key="2">
    <source>
        <dbReference type="ARBA" id="ARBA00022676"/>
    </source>
</evidence>
<feature type="transmembrane region" description="Helical" evidence="4">
    <location>
        <begin position="350"/>
        <end position="372"/>
    </location>
</feature>
<feature type="domain" description="Glycosyltransferase 2-like" evidence="5">
    <location>
        <begin position="49"/>
        <end position="216"/>
    </location>
</feature>
<dbReference type="Proteomes" id="UP000199513">
    <property type="component" value="Unassembled WGS sequence"/>
</dbReference>
<dbReference type="SUPFAM" id="SSF53448">
    <property type="entry name" value="Nucleotide-diphospho-sugar transferases"/>
    <property type="match status" value="1"/>
</dbReference>
<keyword evidence="3 6" id="KW-0808">Transferase</keyword>
<keyword evidence="4" id="KW-0472">Membrane</keyword>
<keyword evidence="2" id="KW-0328">Glycosyltransferase</keyword>